<evidence type="ECO:0000256" key="1">
    <source>
        <dbReference type="ARBA" id="ARBA00005417"/>
    </source>
</evidence>
<dbReference type="SUPFAM" id="SSF52540">
    <property type="entry name" value="P-loop containing nucleoside triphosphate hydrolases"/>
    <property type="match status" value="2"/>
</dbReference>
<dbReference type="InterPro" id="IPR017871">
    <property type="entry name" value="ABC_transporter-like_CS"/>
</dbReference>
<protein>
    <submittedName>
        <fullName evidence="8">Sugar ABC transporter ATP-binding protein</fullName>
    </submittedName>
</protein>
<dbReference type="InterPro" id="IPR050107">
    <property type="entry name" value="ABC_carbohydrate_import_ATPase"/>
</dbReference>
<sequence>MSELIVRGARKAYGATVALSRGDLHLKPGEVHVLIGSNGSGKSTLCKIVAGSVKPDAGEVLLDGKPVTIDGPRAARALGIGIFYQELSLAARRTVAENILLPAMPVKGGVFVDRTALEERAAKVIAEFKDVAGEGFAADVTVDRLRADQRQLVEIMKALATEAPILIFDEPTSALDRAQVDRFFEILRRLKQEGRAMVFISHRMDEIFSIGDRVTVIRDGATVATSAIAETNADTVIRQMVGEREAVFVDAKPPVPATAGDAVLSVANLSGAGFRDISFSVGKGEILGFGGLHGQGQSSVLRAIFGALAHNSGAIHVGGKPCAARTPAEAIRNGIAYVSGDRGRDGTLTGRPILENVTPIHFLRNGLHLARPGALTALVDGPLKALKTKFQDIGQPVNSLSGGNQQKVVIARWLVDRPSILLLDDPTKGIDLAAKSDLFQLIRSLAADGMGIVLYSSEDAELLANADRILVFNSGAVTRELKGEDRTRYNLYHAAYEAA</sequence>
<dbReference type="AlphaFoldDB" id="A0A1C2DI67"/>
<dbReference type="RefSeq" id="WP_024926594.1">
    <property type="nucleotide sequence ID" value="NZ_MDEO01000035.1"/>
</dbReference>
<evidence type="ECO:0000313" key="9">
    <source>
        <dbReference type="Proteomes" id="UP000094412"/>
    </source>
</evidence>
<dbReference type="PANTHER" id="PTHR43790">
    <property type="entry name" value="CARBOHYDRATE TRANSPORT ATP-BINDING PROTEIN MG119-RELATED"/>
    <property type="match status" value="1"/>
</dbReference>
<dbReference type="STRING" id="1566387.QV13_18540"/>
<keyword evidence="4" id="KW-0677">Repeat</keyword>
<dbReference type="PROSITE" id="PS00211">
    <property type="entry name" value="ABC_TRANSPORTER_1"/>
    <property type="match status" value="1"/>
</dbReference>
<evidence type="ECO:0000256" key="6">
    <source>
        <dbReference type="ARBA" id="ARBA00022840"/>
    </source>
</evidence>
<dbReference type="Proteomes" id="UP000094412">
    <property type="component" value="Unassembled WGS sequence"/>
</dbReference>
<comment type="similarity">
    <text evidence="1">Belongs to the ABC transporter superfamily.</text>
</comment>
<dbReference type="InterPro" id="IPR027417">
    <property type="entry name" value="P-loop_NTPase"/>
</dbReference>
<keyword evidence="5" id="KW-0547">Nucleotide-binding</keyword>
<keyword evidence="3" id="KW-0762">Sugar transport</keyword>
<dbReference type="InterPro" id="IPR003439">
    <property type="entry name" value="ABC_transporter-like_ATP-bd"/>
</dbReference>
<dbReference type="PROSITE" id="PS50893">
    <property type="entry name" value="ABC_TRANSPORTER_2"/>
    <property type="match status" value="2"/>
</dbReference>
<keyword evidence="9" id="KW-1185">Reference proteome</keyword>
<accession>A0A1C2DI67</accession>
<dbReference type="GO" id="GO:0005524">
    <property type="term" value="F:ATP binding"/>
    <property type="evidence" value="ECO:0007669"/>
    <property type="project" value="UniProtKB-KW"/>
</dbReference>
<evidence type="ECO:0000256" key="5">
    <source>
        <dbReference type="ARBA" id="ARBA00022741"/>
    </source>
</evidence>
<keyword evidence="6 8" id="KW-0067">ATP-binding</keyword>
<dbReference type="CDD" id="cd03215">
    <property type="entry name" value="ABC_Carb_Monos_II"/>
    <property type="match status" value="1"/>
</dbReference>
<dbReference type="OrthoDB" id="9805029at2"/>
<name>A0A1C2DI67_9HYPH</name>
<dbReference type="CDD" id="cd03216">
    <property type="entry name" value="ABC_Carb_Monos_I"/>
    <property type="match status" value="1"/>
</dbReference>
<dbReference type="SMART" id="SM00382">
    <property type="entry name" value="AAA"/>
    <property type="match status" value="2"/>
</dbReference>
<reference evidence="8 9" key="1">
    <citation type="submission" date="2016-08" db="EMBL/GenBank/DDBJ databases">
        <title>Whole genome sequence of Mesorhizobium sp. strain UASWS1009 isolated from industrial sewage.</title>
        <authorList>
            <person name="Crovadore J."/>
            <person name="Calmin G."/>
            <person name="Chablais R."/>
            <person name="Cochard B."/>
            <person name="Lefort F."/>
        </authorList>
    </citation>
    <scope>NUCLEOTIDE SEQUENCE [LARGE SCALE GENOMIC DNA]</scope>
    <source>
        <strain evidence="8 9">UASWS1009</strain>
    </source>
</reference>
<proteinExistence type="inferred from homology"/>
<evidence type="ECO:0000259" key="7">
    <source>
        <dbReference type="PROSITE" id="PS50893"/>
    </source>
</evidence>
<feature type="domain" description="ABC transporter" evidence="7">
    <location>
        <begin position="257"/>
        <end position="499"/>
    </location>
</feature>
<dbReference type="Pfam" id="PF00005">
    <property type="entry name" value="ABC_tran"/>
    <property type="match status" value="2"/>
</dbReference>
<dbReference type="InterPro" id="IPR003593">
    <property type="entry name" value="AAA+_ATPase"/>
</dbReference>
<keyword evidence="2" id="KW-0813">Transport</keyword>
<evidence type="ECO:0000256" key="4">
    <source>
        <dbReference type="ARBA" id="ARBA00022737"/>
    </source>
</evidence>
<comment type="caution">
    <text evidence="8">The sequence shown here is derived from an EMBL/GenBank/DDBJ whole genome shotgun (WGS) entry which is preliminary data.</text>
</comment>
<gene>
    <name evidence="8" type="ORF">QV13_18540</name>
</gene>
<dbReference type="Gene3D" id="3.40.50.300">
    <property type="entry name" value="P-loop containing nucleotide triphosphate hydrolases"/>
    <property type="match status" value="2"/>
</dbReference>
<dbReference type="GO" id="GO:0016887">
    <property type="term" value="F:ATP hydrolysis activity"/>
    <property type="evidence" value="ECO:0007669"/>
    <property type="project" value="InterPro"/>
</dbReference>
<evidence type="ECO:0000256" key="2">
    <source>
        <dbReference type="ARBA" id="ARBA00022448"/>
    </source>
</evidence>
<evidence type="ECO:0000256" key="3">
    <source>
        <dbReference type="ARBA" id="ARBA00022597"/>
    </source>
</evidence>
<dbReference type="EMBL" id="MDEO01000035">
    <property type="protein sequence ID" value="OCX14469.1"/>
    <property type="molecule type" value="Genomic_DNA"/>
</dbReference>
<feature type="domain" description="ABC transporter" evidence="7">
    <location>
        <begin position="4"/>
        <end position="244"/>
    </location>
</feature>
<dbReference type="PANTHER" id="PTHR43790:SF9">
    <property type="entry name" value="GALACTOFURANOSE TRANSPORTER ATP-BINDING PROTEIN YTFR"/>
    <property type="match status" value="1"/>
</dbReference>
<organism evidence="8 9">
    <name type="scientific">Mesorhizobium hungaricum</name>
    <dbReference type="NCBI Taxonomy" id="1566387"/>
    <lineage>
        <taxon>Bacteria</taxon>
        <taxon>Pseudomonadati</taxon>
        <taxon>Pseudomonadota</taxon>
        <taxon>Alphaproteobacteria</taxon>
        <taxon>Hyphomicrobiales</taxon>
        <taxon>Phyllobacteriaceae</taxon>
        <taxon>Mesorhizobium</taxon>
    </lineage>
</organism>
<evidence type="ECO:0000313" key="8">
    <source>
        <dbReference type="EMBL" id="OCX14469.1"/>
    </source>
</evidence>